<accession>A0A930UX51</accession>
<name>A0A930UX51_9PAST</name>
<organism evidence="1">
    <name type="scientific">Gallibacterium anatis</name>
    <dbReference type="NCBI Taxonomy" id="750"/>
    <lineage>
        <taxon>Bacteria</taxon>
        <taxon>Pseudomonadati</taxon>
        <taxon>Pseudomonadota</taxon>
        <taxon>Gammaproteobacteria</taxon>
        <taxon>Pasteurellales</taxon>
        <taxon>Pasteurellaceae</taxon>
        <taxon>Gallibacterium</taxon>
    </lineage>
</organism>
<sequence length="204" mass="22071">MIKAGQSEYHFAANALLTDGKYDVVATVCDSATGEAVSGDNATKTLKDITVDTAFDLDAIGFNGNNIVFNPKDDDPAYGGKYDSKDQAIQIANALTYITDNEAKDLVELPYGSYKYVLVDKAGNLLTPEHAITAMRVTGDITPDKAPTYNDLMTKTGRLEQNTLSTPNGMVTTDNNDYLVVMQKVQVILKPMMRGVVLCGVKMV</sequence>
<protein>
    <submittedName>
        <fullName evidence="1">Uncharacterized protein</fullName>
    </submittedName>
</protein>
<dbReference type="AlphaFoldDB" id="A0A930UX51"/>
<gene>
    <name evidence="1" type="ORF">INT80_09165</name>
</gene>
<evidence type="ECO:0000313" key="1">
    <source>
        <dbReference type="EMBL" id="MBF4102734.1"/>
    </source>
</evidence>
<proteinExistence type="predicted"/>
<dbReference type="EMBL" id="JADION010000025">
    <property type="protein sequence ID" value="MBF4102734.1"/>
    <property type="molecule type" value="Genomic_DNA"/>
</dbReference>
<reference evidence="1" key="1">
    <citation type="submission" date="2020-11" db="EMBL/GenBank/DDBJ databases">
        <title>Gallibacterium anatis 1637, full genome, WGS.</title>
        <authorList>
            <person name="Laishevtcev A.I."/>
            <person name="Yakimova E.A."/>
            <person name="Petkovich D."/>
            <person name="Stepanova T.V."/>
            <person name="Kalendr R.S."/>
            <person name="Rubalsky E.O."/>
            <person name="Zulkarneev E.R."/>
            <person name="Aleshkin A.V."/>
        </authorList>
    </citation>
    <scope>NUCLEOTIDE SEQUENCE</scope>
    <source>
        <strain evidence="1">1637</strain>
    </source>
</reference>
<comment type="caution">
    <text evidence="1">The sequence shown here is derived from an EMBL/GenBank/DDBJ whole genome shotgun (WGS) entry which is preliminary data.</text>
</comment>